<dbReference type="GO" id="GO:0005737">
    <property type="term" value="C:cytoplasm"/>
    <property type="evidence" value="ECO:0007669"/>
    <property type="project" value="UniProtKB-SubCell"/>
</dbReference>
<gene>
    <name evidence="12" type="primary">Stac3</name>
    <name evidence="12" type="ORF">GLABRA_R01350</name>
</gene>
<proteinExistence type="predicted"/>
<dbReference type="OrthoDB" id="6250593at2759"/>
<keyword evidence="6" id="KW-0479">Metal-binding</keyword>
<evidence type="ECO:0000256" key="4">
    <source>
        <dbReference type="ARBA" id="ARBA00022475"/>
    </source>
</evidence>
<feature type="non-terminal residue" evidence="12">
    <location>
        <position position="122"/>
    </location>
</feature>
<evidence type="ECO:0000256" key="5">
    <source>
        <dbReference type="ARBA" id="ARBA00022490"/>
    </source>
</evidence>
<dbReference type="AlphaFoldDB" id="A0A7L0S8T9"/>
<dbReference type="GO" id="GO:0042383">
    <property type="term" value="C:sarcolemma"/>
    <property type="evidence" value="ECO:0007669"/>
    <property type="project" value="UniProtKB-SubCell"/>
</dbReference>
<protein>
    <submittedName>
        <fullName evidence="12">STAC3 protein</fullName>
    </submittedName>
</protein>
<organism evidence="12 13">
    <name type="scientific">Glaucidium brasilianum</name>
    <name type="common">Ferruginous pygmy-owl</name>
    <dbReference type="NCBI Taxonomy" id="78217"/>
    <lineage>
        <taxon>Eukaryota</taxon>
        <taxon>Metazoa</taxon>
        <taxon>Chordata</taxon>
        <taxon>Craniata</taxon>
        <taxon>Vertebrata</taxon>
        <taxon>Euteleostomi</taxon>
        <taxon>Archelosauria</taxon>
        <taxon>Archosauria</taxon>
        <taxon>Dinosauria</taxon>
        <taxon>Saurischia</taxon>
        <taxon>Theropoda</taxon>
        <taxon>Coelurosauria</taxon>
        <taxon>Aves</taxon>
        <taxon>Neognathae</taxon>
        <taxon>Neoaves</taxon>
        <taxon>Telluraves</taxon>
        <taxon>Strigiformes</taxon>
        <taxon>Strigidae</taxon>
        <taxon>Glaucidium</taxon>
    </lineage>
</organism>
<name>A0A7L0S8T9_GLABR</name>
<evidence type="ECO:0000256" key="7">
    <source>
        <dbReference type="ARBA" id="ARBA00022737"/>
    </source>
</evidence>
<evidence type="ECO:0000256" key="9">
    <source>
        <dbReference type="ARBA" id="ARBA00022833"/>
    </source>
</evidence>
<evidence type="ECO:0000256" key="8">
    <source>
        <dbReference type="ARBA" id="ARBA00022771"/>
    </source>
</evidence>
<comment type="caution">
    <text evidence="12">The sequence shown here is derived from an EMBL/GenBank/DDBJ whole genome shotgun (WGS) entry which is preliminary data.</text>
</comment>
<dbReference type="Gene3D" id="3.30.60.20">
    <property type="match status" value="1"/>
</dbReference>
<reference evidence="12 13" key="1">
    <citation type="submission" date="2019-09" db="EMBL/GenBank/DDBJ databases">
        <title>Bird 10,000 Genomes (B10K) Project - Family phase.</title>
        <authorList>
            <person name="Zhang G."/>
        </authorList>
    </citation>
    <scope>NUCLEOTIDE SEQUENCE [LARGE SCALE GENOMIC DNA]</scope>
    <source>
        <strain evidence="12">B10K-DU-008-63</strain>
    </source>
</reference>
<keyword evidence="8" id="KW-0863">Zinc-finger</keyword>
<keyword evidence="13" id="KW-1185">Reference proteome</keyword>
<keyword evidence="7" id="KW-0677">Repeat</keyword>
<dbReference type="Pfam" id="PF16664">
    <property type="entry name" value="STAC2_u1"/>
    <property type="match status" value="1"/>
</dbReference>
<evidence type="ECO:0000313" key="12">
    <source>
        <dbReference type="EMBL" id="NXL38914.1"/>
    </source>
</evidence>
<keyword evidence="5" id="KW-0963">Cytoplasm</keyword>
<feature type="non-terminal residue" evidence="12">
    <location>
        <position position="1"/>
    </location>
</feature>
<dbReference type="PANTHER" id="PTHR15135">
    <property type="entry name" value="STAC"/>
    <property type="match status" value="1"/>
</dbReference>
<dbReference type="PANTHER" id="PTHR15135:SF2">
    <property type="entry name" value="SH3 AND CYSTEINE-RICH DOMAIN-CONTAINING PROTEIN 3"/>
    <property type="match status" value="1"/>
</dbReference>
<dbReference type="GO" id="GO:1903078">
    <property type="term" value="P:positive regulation of protein localization to plasma membrane"/>
    <property type="evidence" value="ECO:0007669"/>
    <property type="project" value="TreeGrafter"/>
</dbReference>
<keyword evidence="4" id="KW-1003">Cell membrane</keyword>
<evidence type="ECO:0000256" key="1">
    <source>
        <dbReference type="ARBA" id="ARBA00004278"/>
    </source>
</evidence>
<accession>A0A7L0S8T9</accession>
<evidence type="ECO:0000313" key="13">
    <source>
        <dbReference type="Proteomes" id="UP000591073"/>
    </source>
</evidence>
<evidence type="ECO:0000256" key="2">
    <source>
        <dbReference type="ARBA" id="ARBA00004496"/>
    </source>
</evidence>
<evidence type="ECO:0000256" key="3">
    <source>
        <dbReference type="ARBA" id="ARBA00022443"/>
    </source>
</evidence>
<dbReference type="GO" id="GO:0003009">
    <property type="term" value="P:skeletal muscle contraction"/>
    <property type="evidence" value="ECO:0007669"/>
    <property type="project" value="TreeGrafter"/>
</dbReference>
<dbReference type="GO" id="GO:0008270">
    <property type="term" value="F:zinc ion binding"/>
    <property type="evidence" value="ECO:0007669"/>
    <property type="project" value="UniProtKB-KW"/>
</dbReference>
<sequence length="122" mass="13867">VNNKFGLRCKNCKTNIHHHCQSYVEMQRCFGKIPPGFRRAYSSPLYSDQQYACAKELLCKYRPYCPISLRPILNYSHHPCAPAAANRSDPVFETLRTGVIMANKERKKGQDDKKNVSVGSAC</sequence>
<keyword evidence="10" id="KW-0472">Membrane</keyword>
<feature type="region of interest" description="Disordered" evidence="11">
    <location>
        <begin position="103"/>
        <end position="122"/>
    </location>
</feature>
<dbReference type="EMBL" id="VXAP01000903">
    <property type="protein sequence ID" value="NXL38914.1"/>
    <property type="molecule type" value="Genomic_DNA"/>
</dbReference>
<keyword evidence="3" id="KW-0728">SH3 domain</keyword>
<evidence type="ECO:0000256" key="6">
    <source>
        <dbReference type="ARBA" id="ARBA00022723"/>
    </source>
</evidence>
<evidence type="ECO:0000256" key="10">
    <source>
        <dbReference type="ARBA" id="ARBA00023136"/>
    </source>
</evidence>
<comment type="subcellular location">
    <subcellularLocation>
        <location evidence="1">Cell membrane</location>
        <location evidence="1">Sarcolemma</location>
        <topology evidence="1">Peripheral membrane protein</topology>
        <orientation evidence="1">Cytoplasmic side</orientation>
    </subcellularLocation>
    <subcellularLocation>
        <location evidence="2">Cytoplasm</location>
    </subcellularLocation>
</comment>
<dbReference type="Proteomes" id="UP000591073">
    <property type="component" value="Unassembled WGS sequence"/>
</dbReference>
<evidence type="ECO:0000256" key="11">
    <source>
        <dbReference type="SAM" id="MobiDB-lite"/>
    </source>
</evidence>
<keyword evidence="9" id="KW-0862">Zinc</keyword>
<dbReference type="InterPro" id="IPR039688">
    <property type="entry name" value="STAC1/2/3"/>
</dbReference>
<dbReference type="FunFam" id="3.30.60.20:FF:000022">
    <property type="entry name" value="SH3 and cysteine-rich domain-containing protein 3 isoform 2"/>
    <property type="match status" value="1"/>
</dbReference>